<keyword evidence="3" id="KW-1185">Reference proteome</keyword>
<gene>
    <name evidence="2" type="ORF">BD310DRAFT_911468</name>
</gene>
<protein>
    <submittedName>
        <fullName evidence="2">Uncharacterized protein</fullName>
    </submittedName>
</protein>
<dbReference type="EMBL" id="ML145084">
    <property type="protein sequence ID" value="TBU65504.1"/>
    <property type="molecule type" value="Genomic_DNA"/>
</dbReference>
<reference evidence="2 3" key="1">
    <citation type="submission" date="2019-01" db="EMBL/GenBank/DDBJ databases">
        <title>Draft genome sequences of three monokaryotic isolates of the white-rot basidiomycete fungus Dichomitus squalens.</title>
        <authorList>
            <consortium name="DOE Joint Genome Institute"/>
            <person name="Lopez S.C."/>
            <person name="Andreopoulos B."/>
            <person name="Pangilinan J."/>
            <person name="Lipzen A."/>
            <person name="Riley R."/>
            <person name="Ahrendt S."/>
            <person name="Ng V."/>
            <person name="Barry K."/>
            <person name="Daum C."/>
            <person name="Grigoriev I.V."/>
            <person name="Hilden K.S."/>
            <person name="Makela M.R."/>
            <person name="de Vries R.P."/>
        </authorList>
    </citation>
    <scope>NUCLEOTIDE SEQUENCE [LARGE SCALE GENOMIC DNA]</scope>
    <source>
        <strain evidence="2 3">CBS 464.89</strain>
    </source>
</reference>
<evidence type="ECO:0000313" key="2">
    <source>
        <dbReference type="EMBL" id="TBU65504.1"/>
    </source>
</evidence>
<proteinExistence type="predicted"/>
<dbReference type="Proteomes" id="UP000292082">
    <property type="component" value="Unassembled WGS sequence"/>
</dbReference>
<accession>A0A4Q9QF73</accession>
<name>A0A4Q9QF73_9APHY</name>
<sequence>MPGTPGSAQGSITRAPRPSRHGLSSSGRGQAQITRVCTTYLGVVLCRRLCWRPRWLGGR</sequence>
<feature type="compositionally biased region" description="Polar residues" evidence="1">
    <location>
        <begin position="1"/>
        <end position="12"/>
    </location>
</feature>
<feature type="region of interest" description="Disordered" evidence="1">
    <location>
        <begin position="1"/>
        <end position="30"/>
    </location>
</feature>
<dbReference type="AlphaFoldDB" id="A0A4Q9QF73"/>
<evidence type="ECO:0000313" key="3">
    <source>
        <dbReference type="Proteomes" id="UP000292082"/>
    </source>
</evidence>
<evidence type="ECO:0000256" key="1">
    <source>
        <dbReference type="SAM" id="MobiDB-lite"/>
    </source>
</evidence>
<organism evidence="2 3">
    <name type="scientific">Dichomitus squalens</name>
    <dbReference type="NCBI Taxonomy" id="114155"/>
    <lineage>
        <taxon>Eukaryota</taxon>
        <taxon>Fungi</taxon>
        <taxon>Dikarya</taxon>
        <taxon>Basidiomycota</taxon>
        <taxon>Agaricomycotina</taxon>
        <taxon>Agaricomycetes</taxon>
        <taxon>Polyporales</taxon>
        <taxon>Polyporaceae</taxon>
        <taxon>Dichomitus</taxon>
    </lineage>
</organism>